<dbReference type="OrthoDB" id="3037355at2759"/>
<organism evidence="4 5">
    <name type="scientific">Hebeloma cylindrosporum</name>
    <dbReference type="NCBI Taxonomy" id="76867"/>
    <lineage>
        <taxon>Eukaryota</taxon>
        <taxon>Fungi</taxon>
        <taxon>Dikarya</taxon>
        <taxon>Basidiomycota</taxon>
        <taxon>Agaricomycotina</taxon>
        <taxon>Agaricomycetes</taxon>
        <taxon>Agaricomycetidae</taxon>
        <taxon>Agaricales</taxon>
        <taxon>Agaricineae</taxon>
        <taxon>Hymenogastraceae</taxon>
        <taxon>Hebeloma</taxon>
    </lineage>
</organism>
<accession>A0A0C3BL34</accession>
<dbReference type="HOGENOM" id="CLU_752384_0_0_1"/>
<dbReference type="STRING" id="686832.A0A0C3BL34"/>
<dbReference type="InterPro" id="IPR013126">
    <property type="entry name" value="Hsp_70_fam"/>
</dbReference>
<reference evidence="4 5" key="1">
    <citation type="submission" date="2014-04" db="EMBL/GenBank/DDBJ databases">
        <authorList>
            <consortium name="DOE Joint Genome Institute"/>
            <person name="Kuo A."/>
            <person name="Gay G."/>
            <person name="Dore J."/>
            <person name="Kohler A."/>
            <person name="Nagy L.G."/>
            <person name="Floudas D."/>
            <person name="Copeland A."/>
            <person name="Barry K.W."/>
            <person name="Cichocki N."/>
            <person name="Veneault-Fourrey C."/>
            <person name="LaButti K."/>
            <person name="Lindquist E.A."/>
            <person name="Lipzen A."/>
            <person name="Lundell T."/>
            <person name="Morin E."/>
            <person name="Murat C."/>
            <person name="Sun H."/>
            <person name="Tunlid A."/>
            <person name="Henrissat B."/>
            <person name="Grigoriev I.V."/>
            <person name="Hibbett D.S."/>
            <person name="Martin F."/>
            <person name="Nordberg H.P."/>
            <person name="Cantor M.N."/>
            <person name="Hua S.X."/>
        </authorList>
    </citation>
    <scope>NUCLEOTIDE SEQUENCE [LARGE SCALE GENOMIC DNA]</scope>
    <source>
        <strain evidence="5">h7</strain>
    </source>
</reference>
<evidence type="ECO:0000313" key="4">
    <source>
        <dbReference type="EMBL" id="KIM37430.1"/>
    </source>
</evidence>
<sequence>MPLVAGLAFSGLTTNSPISIALLSTSDPSFVEFSRATLGDELSATAYSLFPSKPVSIRLALPSFLDRPTRKPILQAFKQAELEFPDLAEVIQLAHISIATKDHTPRNEILVHLSPTFAICRLVSTFVEEGIRESTTLKETTVTFDSPSPDTNAIIAQFVDLVRGTKIERIIVVDPSITTTEATHSAWNEHQQTPIDVITIGFPSVALQAAKSALRSYESALSLAGSHSTAISRIGIVNADGLVHALVPRGAVLPQYHSATFTTSKDDQTEARVSIVIGRSPKGEENLRVGQLVLRNLPKKAKGGLAISVTVDVNDEGDISVAAEEQESGVSEKTVVRKFLGEHHQDELEEVLEKSELNEEADVGNVNGGLPE</sequence>
<keyword evidence="1" id="KW-0547">Nucleotide-binding</keyword>
<dbReference type="Gene3D" id="2.60.34.10">
    <property type="entry name" value="Substrate Binding Domain Of DNAk, Chain A, domain 1"/>
    <property type="match status" value="1"/>
</dbReference>
<dbReference type="InterPro" id="IPR029047">
    <property type="entry name" value="HSP70_peptide-bd_sf"/>
</dbReference>
<evidence type="ECO:0000256" key="2">
    <source>
        <dbReference type="ARBA" id="ARBA00022840"/>
    </source>
</evidence>
<keyword evidence="2" id="KW-0067">ATP-binding</keyword>
<evidence type="ECO:0000256" key="3">
    <source>
        <dbReference type="SAM" id="MobiDB-lite"/>
    </source>
</evidence>
<reference evidence="5" key="2">
    <citation type="submission" date="2015-01" db="EMBL/GenBank/DDBJ databases">
        <title>Evolutionary Origins and Diversification of the Mycorrhizal Mutualists.</title>
        <authorList>
            <consortium name="DOE Joint Genome Institute"/>
            <consortium name="Mycorrhizal Genomics Consortium"/>
            <person name="Kohler A."/>
            <person name="Kuo A."/>
            <person name="Nagy L.G."/>
            <person name="Floudas D."/>
            <person name="Copeland A."/>
            <person name="Barry K.W."/>
            <person name="Cichocki N."/>
            <person name="Veneault-Fourrey C."/>
            <person name="LaButti K."/>
            <person name="Lindquist E.A."/>
            <person name="Lipzen A."/>
            <person name="Lundell T."/>
            <person name="Morin E."/>
            <person name="Murat C."/>
            <person name="Riley R."/>
            <person name="Ohm R."/>
            <person name="Sun H."/>
            <person name="Tunlid A."/>
            <person name="Henrissat B."/>
            <person name="Grigoriev I.V."/>
            <person name="Hibbett D.S."/>
            <person name="Martin F."/>
        </authorList>
    </citation>
    <scope>NUCLEOTIDE SEQUENCE [LARGE SCALE GENOMIC DNA]</scope>
    <source>
        <strain evidence="5">h7</strain>
    </source>
</reference>
<dbReference type="AlphaFoldDB" id="A0A0C3BL34"/>
<dbReference type="Proteomes" id="UP000053424">
    <property type="component" value="Unassembled WGS sequence"/>
</dbReference>
<keyword evidence="5" id="KW-1185">Reference proteome</keyword>
<feature type="region of interest" description="Disordered" evidence="3">
    <location>
        <begin position="347"/>
        <end position="372"/>
    </location>
</feature>
<protein>
    <submittedName>
        <fullName evidence="4">Uncharacterized protein</fullName>
    </submittedName>
</protein>
<evidence type="ECO:0000256" key="1">
    <source>
        <dbReference type="ARBA" id="ARBA00022741"/>
    </source>
</evidence>
<evidence type="ECO:0000313" key="5">
    <source>
        <dbReference type="Proteomes" id="UP000053424"/>
    </source>
</evidence>
<dbReference type="GO" id="GO:0140662">
    <property type="term" value="F:ATP-dependent protein folding chaperone"/>
    <property type="evidence" value="ECO:0007669"/>
    <property type="project" value="InterPro"/>
</dbReference>
<gene>
    <name evidence="4" type="ORF">M413DRAFT_448486</name>
</gene>
<name>A0A0C3BL34_HEBCY</name>
<dbReference type="EMBL" id="KN831797">
    <property type="protein sequence ID" value="KIM37430.1"/>
    <property type="molecule type" value="Genomic_DNA"/>
</dbReference>
<dbReference type="GO" id="GO:0005524">
    <property type="term" value="F:ATP binding"/>
    <property type="evidence" value="ECO:0007669"/>
    <property type="project" value="UniProtKB-KW"/>
</dbReference>
<dbReference type="SUPFAM" id="SSF100920">
    <property type="entry name" value="Heat shock protein 70kD (HSP70), peptide-binding domain"/>
    <property type="match status" value="1"/>
</dbReference>
<proteinExistence type="predicted"/>
<dbReference type="Pfam" id="PF00012">
    <property type="entry name" value="HSP70"/>
    <property type="match status" value="1"/>
</dbReference>
<feature type="compositionally biased region" description="Basic and acidic residues" evidence="3">
    <location>
        <begin position="347"/>
        <end position="357"/>
    </location>
</feature>